<feature type="non-terminal residue" evidence="2">
    <location>
        <position position="51"/>
    </location>
</feature>
<dbReference type="EMBL" id="AOKF01001518">
    <property type="protein sequence ID" value="EPN59329.1"/>
    <property type="molecule type" value="Genomic_DNA"/>
</dbReference>
<evidence type="ECO:0000313" key="2">
    <source>
        <dbReference type="EMBL" id="EPN59329.1"/>
    </source>
</evidence>
<dbReference type="AlphaFoldDB" id="A0A656JXL4"/>
<evidence type="ECO:0000313" key="3">
    <source>
        <dbReference type="Proteomes" id="UP000018849"/>
    </source>
</evidence>
<organism evidence="2 3">
    <name type="scientific">Pseudomonas syringae pv. actinidiae ICMP 19096</name>
    <dbReference type="NCBI Taxonomy" id="1194405"/>
    <lineage>
        <taxon>Bacteria</taxon>
        <taxon>Pseudomonadati</taxon>
        <taxon>Pseudomonadota</taxon>
        <taxon>Gammaproteobacteria</taxon>
        <taxon>Pseudomonadales</taxon>
        <taxon>Pseudomonadaceae</taxon>
        <taxon>Pseudomonas</taxon>
        <taxon>Pseudomonas syringae</taxon>
    </lineage>
</organism>
<comment type="caution">
    <text evidence="2">The sequence shown here is derived from an EMBL/GenBank/DDBJ whole genome shotgun (WGS) entry which is preliminary data.</text>
</comment>
<dbReference type="SUPFAM" id="SSF50341">
    <property type="entry name" value="CheW-like"/>
    <property type="match status" value="1"/>
</dbReference>
<name>A0A656JXL4_PSESF</name>
<dbReference type="InterPro" id="IPR036061">
    <property type="entry name" value="CheW-like_dom_sf"/>
</dbReference>
<evidence type="ECO:0000259" key="1">
    <source>
        <dbReference type="PROSITE" id="PS50851"/>
    </source>
</evidence>
<accession>A0A656JXL4</accession>
<dbReference type="GO" id="GO:0006935">
    <property type="term" value="P:chemotaxis"/>
    <property type="evidence" value="ECO:0007669"/>
    <property type="project" value="InterPro"/>
</dbReference>
<gene>
    <name evidence="2" type="ORF">A245_17990</name>
</gene>
<feature type="domain" description="CheW-like" evidence="1">
    <location>
        <begin position="17"/>
        <end position="51"/>
    </location>
</feature>
<dbReference type="InterPro" id="IPR002545">
    <property type="entry name" value="CheW-lke_dom"/>
</dbReference>
<proteinExistence type="predicted"/>
<sequence length="51" mass="5509">MGSLVTTRQAVTAVEEEAQYLTFMLGGEMFAIGILGIKEIIEYGSLTVVPM</sequence>
<dbReference type="GO" id="GO:0007165">
    <property type="term" value="P:signal transduction"/>
    <property type="evidence" value="ECO:0007669"/>
    <property type="project" value="InterPro"/>
</dbReference>
<dbReference type="Pfam" id="PF01584">
    <property type="entry name" value="CheW"/>
    <property type="match status" value="1"/>
</dbReference>
<dbReference type="PROSITE" id="PS50851">
    <property type="entry name" value="CHEW"/>
    <property type="match status" value="1"/>
</dbReference>
<dbReference type="Proteomes" id="UP000018849">
    <property type="component" value="Unassembled WGS sequence"/>
</dbReference>
<protein>
    <submittedName>
        <fullName evidence="2">Chemotaxis protein CheW</fullName>
    </submittedName>
</protein>
<reference evidence="2 3" key="1">
    <citation type="journal article" date="2013" name="PLoS Pathog.">
        <title>Genomic analysis of the Kiwifruit pathogen Pseudomonas syringae pv. actinidiae provides insight into the origins of an emergent plant disease.</title>
        <authorList>
            <person name="McCann H.C."/>
            <person name="Rikkerink E.H."/>
            <person name="Bertels F."/>
            <person name="Fiers M."/>
            <person name="Lu A."/>
            <person name="Rees-George J."/>
            <person name="Andersen M.T."/>
            <person name="Gleave A.P."/>
            <person name="Haubold B."/>
            <person name="Wohlers M.W."/>
            <person name="Guttman D.S."/>
            <person name="Wang P.W."/>
            <person name="Straub C."/>
            <person name="Vanneste J.L."/>
            <person name="Rainey P.B."/>
            <person name="Templeton M.D."/>
        </authorList>
    </citation>
    <scope>NUCLEOTIDE SEQUENCE [LARGE SCALE GENOMIC DNA]</scope>
    <source>
        <strain evidence="2 3">ICMP 19096</strain>
    </source>
</reference>